<evidence type="ECO:0000313" key="11">
    <source>
        <dbReference type="EMBL" id="WGK69390.1"/>
    </source>
</evidence>
<dbReference type="InterPro" id="IPR053715">
    <property type="entry name" value="GH4_Enzyme_sf"/>
</dbReference>
<dbReference type="EMBL" id="CP123443">
    <property type="protein sequence ID" value="WGK69390.1"/>
    <property type="molecule type" value="Genomic_DNA"/>
</dbReference>
<organism evidence="11 12">
    <name type="scientific">Candidatus Haliotispira prima</name>
    <dbReference type="NCBI Taxonomy" id="3034016"/>
    <lineage>
        <taxon>Bacteria</taxon>
        <taxon>Pseudomonadati</taxon>
        <taxon>Spirochaetota</taxon>
        <taxon>Spirochaetia</taxon>
        <taxon>Spirochaetales</taxon>
        <taxon>Spirochaetaceae</taxon>
        <taxon>Candidatus Haliotispira</taxon>
    </lineage>
</organism>
<keyword evidence="3" id="KW-0479">Metal-binding</keyword>
<evidence type="ECO:0000256" key="6">
    <source>
        <dbReference type="ARBA" id="ARBA00023211"/>
    </source>
</evidence>
<keyword evidence="7" id="KW-0119">Carbohydrate metabolism</keyword>
<evidence type="ECO:0000256" key="3">
    <source>
        <dbReference type="ARBA" id="ARBA00022723"/>
    </source>
</evidence>
<dbReference type="SUPFAM" id="SSF56327">
    <property type="entry name" value="LDH C-terminal domain-like"/>
    <property type="match status" value="1"/>
</dbReference>
<dbReference type="Pfam" id="PF02056">
    <property type="entry name" value="Glyco_hydro_4"/>
    <property type="match status" value="1"/>
</dbReference>
<name>A0ABY8MJ39_9SPIO</name>
<evidence type="ECO:0000256" key="1">
    <source>
        <dbReference type="ARBA" id="ARBA00001936"/>
    </source>
</evidence>
<evidence type="ECO:0000313" key="12">
    <source>
        <dbReference type="Proteomes" id="UP001228690"/>
    </source>
</evidence>
<evidence type="ECO:0000259" key="10">
    <source>
        <dbReference type="Pfam" id="PF11975"/>
    </source>
</evidence>
<comment type="cofactor">
    <cofactor evidence="1">
        <name>Mn(2+)</name>
        <dbReference type="ChEBI" id="CHEBI:29035"/>
    </cofactor>
</comment>
<dbReference type="PRINTS" id="PR00732">
    <property type="entry name" value="GLHYDRLASE4"/>
</dbReference>
<dbReference type="InterPro" id="IPR036291">
    <property type="entry name" value="NAD(P)-bd_dom_sf"/>
</dbReference>
<evidence type="ECO:0000256" key="4">
    <source>
        <dbReference type="ARBA" id="ARBA00022801"/>
    </source>
</evidence>
<reference evidence="11 12" key="1">
    <citation type="submission" date="2023-04" db="EMBL/GenBank/DDBJ databases">
        <title>Spirochaete genome identified in red abalone sample constitutes a novel genus.</title>
        <authorList>
            <person name="Sharma S.P."/>
            <person name="Purcell C.M."/>
            <person name="Hyde J.R."/>
            <person name="Severin A.J."/>
        </authorList>
    </citation>
    <scope>NUCLEOTIDE SEQUENCE [LARGE SCALE GENOMIC DNA]</scope>
    <source>
        <strain evidence="11 12">SP-2023</strain>
    </source>
</reference>
<dbReference type="SUPFAM" id="SSF51735">
    <property type="entry name" value="NAD(P)-binding Rossmann-fold domains"/>
    <property type="match status" value="1"/>
</dbReference>
<keyword evidence="8 9" id="KW-0326">Glycosidase</keyword>
<protein>
    <submittedName>
        <fullName evidence="11">Alpha-glucosidase/alpha-galactosidase</fullName>
    </submittedName>
</protein>
<keyword evidence="4 9" id="KW-0378">Hydrolase</keyword>
<dbReference type="Gene3D" id="3.90.1820.10">
    <property type="entry name" value="AglA-like glucosidase"/>
    <property type="match status" value="1"/>
</dbReference>
<evidence type="ECO:0000256" key="8">
    <source>
        <dbReference type="ARBA" id="ARBA00023295"/>
    </source>
</evidence>
<dbReference type="NCBIfam" id="NF011657">
    <property type="entry name" value="PRK15076.1"/>
    <property type="match status" value="1"/>
</dbReference>
<comment type="similarity">
    <text evidence="2 9">Belongs to the glycosyl hydrolase 4 family.</text>
</comment>
<dbReference type="PANTHER" id="PTHR32092:SF6">
    <property type="entry name" value="ALPHA-GALACTOSIDASE"/>
    <property type="match status" value="1"/>
</dbReference>
<dbReference type="InterPro" id="IPR001088">
    <property type="entry name" value="Glyco_hydro_4"/>
</dbReference>
<evidence type="ECO:0000256" key="5">
    <source>
        <dbReference type="ARBA" id="ARBA00023027"/>
    </source>
</evidence>
<dbReference type="InterPro" id="IPR022616">
    <property type="entry name" value="Glyco_hydro_4_C"/>
</dbReference>
<dbReference type="Pfam" id="PF11975">
    <property type="entry name" value="Glyco_hydro_4C"/>
    <property type="match status" value="1"/>
</dbReference>
<evidence type="ECO:0000256" key="2">
    <source>
        <dbReference type="ARBA" id="ARBA00010141"/>
    </source>
</evidence>
<feature type="domain" description="Glycosyl hydrolase family 4 C-terminal" evidence="10">
    <location>
        <begin position="199"/>
        <end position="420"/>
    </location>
</feature>
<sequence length="453" mass="50628">MPKITIIGAGSTVFARNIIGDILFLPAFREAEFALYDVDEKRLDDSMMVCGKMNAKIGAKAKFEKFCGPTKRRESLKDSDFVISMFQVGGYEPATVIDFEVSKKHGLRHTIADTLGAAGIMRGLRSVPVFLDICDEILEVCPEAWLLNYVNPMAMISWAVTALRPQVKYVGLCHSVQGTAHELARDLEIPDGSLSYLAAGINHMAFYLHFEQVLADGSHKNLYPEMLEGYKAGRIPKENTDLPRCPNLVRYEMFKYLGYFVTESSEHFAEYTPYFIKAGKPELIEQFRIPLDEYPQRCIEQVAGWKKGLAEITAGLDKEIEPSKEYASKIVNAIWTGKPEVINGNVANCGLIDNVLQEAAVEVPCFIDSQGIHPVKVGKLPPHLAALIATNVNVQSLFVEAFVQEDVQWLYHAAMMDPHTAAELSMAEIYALMDELLTEHKKQSALYRLPGWV</sequence>
<dbReference type="RefSeq" id="WP_326927573.1">
    <property type="nucleotide sequence ID" value="NZ_CP123443.1"/>
</dbReference>
<keyword evidence="12" id="KW-1185">Reference proteome</keyword>
<dbReference type="CDD" id="cd05297">
    <property type="entry name" value="GH4_alpha_glucosidase_galactosidase"/>
    <property type="match status" value="1"/>
</dbReference>
<accession>A0ABY8MJ39</accession>
<evidence type="ECO:0000256" key="7">
    <source>
        <dbReference type="ARBA" id="ARBA00023277"/>
    </source>
</evidence>
<dbReference type="InterPro" id="IPR015955">
    <property type="entry name" value="Lactate_DH/Glyco_Ohase_4_C"/>
</dbReference>
<dbReference type="PANTHER" id="PTHR32092">
    <property type="entry name" value="6-PHOSPHO-BETA-GLUCOSIDASE-RELATED"/>
    <property type="match status" value="1"/>
</dbReference>
<keyword evidence="6" id="KW-0464">Manganese</keyword>
<keyword evidence="5 9" id="KW-0520">NAD</keyword>
<comment type="cofactor">
    <cofactor evidence="9">
        <name>NAD(+)</name>
        <dbReference type="ChEBI" id="CHEBI:57540"/>
    </cofactor>
    <text evidence="9">Binds 1 NAD(+) per subunit.</text>
</comment>
<dbReference type="Proteomes" id="UP001228690">
    <property type="component" value="Chromosome"/>
</dbReference>
<gene>
    <name evidence="11" type="ORF">P0082_00605</name>
</gene>
<evidence type="ECO:0000256" key="9">
    <source>
        <dbReference type="RuleBase" id="RU361152"/>
    </source>
</evidence>
<proteinExistence type="inferred from homology"/>